<name>A0ACA9UA26_BIOOC</name>
<organism evidence="1 2">
    <name type="scientific">Clonostachys rosea f. rosea IK726</name>
    <dbReference type="NCBI Taxonomy" id="1349383"/>
    <lineage>
        <taxon>Eukaryota</taxon>
        <taxon>Fungi</taxon>
        <taxon>Dikarya</taxon>
        <taxon>Ascomycota</taxon>
        <taxon>Pezizomycotina</taxon>
        <taxon>Sordariomycetes</taxon>
        <taxon>Hypocreomycetidae</taxon>
        <taxon>Hypocreales</taxon>
        <taxon>Bionectriaceae</taxon>
        <taxon>Clonostachys</taxon>
    </lineage>
</organism>
<comment type="caution">
    <text evidence="1">The sequence shown here is derived from an EMBL/GenBank/DDBJ whole genome shotgun (WGS) entry which is preliminary data.</text>
</comment>
<reference evidence="1" key="2">
    <citation type="submission" date="2021-10" db="EMBL/GenBank/DDBJ databases">
        <authorList>
            <person name="Piombo E."/>
        </authorList>
    </citation>
    <scope>NUCLEOTIDE SEQUENCE</scope>
</reference>
<evidence type="ECO:0000313" key="1">
    <source>
        <dbReference type="EMBL" id="CAG9949372.1"/>
    </source>
</evidence>
<gene>
    <name evidence="1" type="ORF">CRV2_00021342</name>
</gene>
<reference evidence="1" key="1">
    <citation type="submission" date="2020-04" db="EMBL/GenBank/DDBJ databases">
        <authorList>
            <person name="Broberg M."/>
        </authorList>
    </citation>
    <scope>NUCLEOTIDE SEQUENCE</scope>
</reference>
<sequence>MTTQVRTFCLPQPLGERLAETPVLINNTPRTVPKQTDFFNPRDTFQQQSSYKKFPMATHNSKQDGGITFAAQDKLPKLPIPELESSLKKYLRALKPLQTPREHSDSRQAVEDFLRTDGPELQEKLRNYAQGKSSYIEQFWYDSYLNFDNPVVLNLNPFFLLEDDPTPARNNQVTRAASLVVSALDFVRAVRKEELQPDNIKGTPLCMYQFSRLFGTARVPTEAGCQIEQDPESKHIVVMCHGQFYWFDVLDDNSDLIMTEKDISINLQTIIDDAIQIPIQEAAKGALGVLSTENRKVWSGLRDVLHQEPASNNADSLNIVDSALFILCLDYTEPSSVADLCQNMLCGSSLVEKGVQIGTCTNRWYDKLQIIVCKNGSAGINFEHTGVDGHTVLRFATDVYTDTILRFARSINNQAPSLWASTSPDPSKRHPDSFGVVNTTRGNWNLIGQNEFQCLDFAAYGKNFITSMGFSPDAFVQMAFQAAYYGLYGKVECTYEPAMTKVFLHGRTEAIRSVSEESVEFVQTFWGDNPAEQKVEALKRACQKHVSMTRECGDRILRPWHILLS</sequence>
<accession>A0ACA9UA26</accession>
<keyword evidence="2" id="KW-1185">Reference proteome</keyword>
<dbReference type="EMBL" id="CADEHS020000066">
    <property type="protein sequence ID" value="CAG9949372.1"/>
    <property type="molecule type" value="Genomic_DNA"/>
</dbReference>
<proteinExistence type="predicted"/>
<protein>
    <submittedName>
        <fullName evidence="1">Uncharacterized protein</fullName>
    </submittedName>
</protein>
<dbReference type="Proteomes" id="UP000836387">
    <property type="component" value="Unassembled WGS sequence"/>
</dbReference>
<evidence type="ECO:0000313" key="2">
    <source>
        <dbReference type="Proteomes" id="UP000836387"/>
    </source>
</evidence>